<dbReference type="PANTHER" id="PTHR46558:SF4">
    <property type="entry name" value="DNA-BIDING PHAGE PROTEIN"/>
    <property type="match status" value="1"/>
</dbReference>
<sequence length="178" mass="20370">MIGQNVKKIRNQKGISLEELANKLGINKGTLSNYENNKRDMSIEKASQIADSLGVTLTELITGIIYEENKEDEQSKKLDYSIRRPRSEINPIGSEVIIKLTQNEIKGCYLIYENMYAVQDATMVATTMLCNNEITKNDVLNLSFRGVAKEYLENHDNNVDDFSQLRNIIRKHIERLSK</sequence>
<dbReference type="SMART" id="SM00530">
    <property type="entry name" value="HTH_XRE"/>
    <property type="match status" value="1"/>
</dbReference>
<dbReference type="InterPro" id="IPR001387">
    <property type="entry name" value="Cro/C1-type_HTH"/>
</dbReference>
<feature type="domain" description="HTH cro/C1-type" evidence="2">
    <location>
        <begin position="6"/>
        <end position="60"/>
    </location>
</feature>
<dbReference type="EMBL" id="JAODBU010000002">
    <property type="protein sequence ID" value="MCT7397713.1"/>
    <property type="molecule type" value="Genomic_DNA"/>
</dbReference>
<evidence type="ECO:0000313" key="3">
    <source>
        <dbReference type="EMBL" id="MCT7397713.1"/>
    </source>
</evidence>
<protein>
    <submittedName>
        <fullName evidence="3">Helix-turn-helix transcriptional regulator</fullName>
    </submittedName>
</protein>
<accession>A0ABT2LXX7</accession>
<evidence type="ECO:0000256" key="1">
    <source>
        <dbReference type="ARBA" id="ARBA00023125"/>
    </source>
</evidence>
<dbReference type="Gene3D" id="1.10.260.40">
    <property type="entry name" value="lambda repressor-like DNA-binding domains"/>
    <property type="match status" value="1"/>
</dbReference>
<proteinExistence type="predicted"/>
<dbReference type="CDD" id="cd00093">
    <property type="entry name" value="HTH_XRE"/>
    <property type="match status" value="1"/>
</dbReference>
<comment type="caution">
    <text evidence="3">The sequence shown here is derived from an EMBL/GenBank/DDBJ whole genome shotgun (WGS) entry which is preliminary data.</text>
</comment>
<dbReference type="PROSITE" id="PS50943">
    <property type="entry name" value="HTH_CROC1"/>
    <property type="match status" value="1"/>
</dbReference>
<keyword evidence="1" id="KW-0238">DNA-binding</keyword>
<dbReference type="InterPro" id="IPR010982">
    <property type="entry name" value="Lambda_DNA-bd_dom_sf"/>
</dbReference>
<reference evidence="3" key="1">
    <citation type="submission" date="2022-09" db="EMBL/GenBank/DDBJ databases">
        <title>Eubacterium sp. LFL-14 isolated from human feces.</title>
        <authorList>
            <person name="Liu F."/>
        </authorList>
    </citation>
    <scope>NUCLEOTIDE SEQUENCE</scope>
    <source>
        <strain evidence="3">LFL-14</strain>
    </source>
</reference>
<organism evidence="3 4">
    <name type="scientific">Eubacterium album</name>
    <dbReference type="NCBI Taxonomy" id="2978477"/>
    <lineage>
        <taxon>Bacteria</taxon>
        <taxon>Bacillati</taxon>
        <taxon>Bacillota</taxon>
        <taxon>Clostridia</taxon>
        <taxon>Eubacteriales</taxon>
        <taxon>Eubacteriaceae</taxon>
        <taxon>Eubacterium</taxon>
    </lineage>
</organism>
<dbReference type="SUPFAM" id="SSF47413">
    <property type="entry name" value="lambda repressor-like DNA-binding domains"/>
    <property type="match status" value="1"/>
</dbReference>
<dbReference type="Pfam" id="PF01381">
    <property type="entry name" value="HTH_3"/>
    <property type="match status" value="1"/>
</dbReference>
<keyword evidence="4" id="KW-1185">Reference proteome</keyword>
<name>A0ABT2LXX7_9FIRM</name>
<dbReference type="RefSeq" id="WP_260978149.1">
    <property type="nucleotide sequence ID" value="NZ_JAODBU010000002.1"/>
</dbReference>
<evidence type="ECO:0000259" key="2">
    <source>
        <dbReference type="PROSITE" id="PS50943"/>
    </source>
</evidence>
<dbReference type="PANTHER" id="PTHR46558">
    <property type="entry name" value="TRACRIPTIONAL REGULATORY PROTEIN-RELATED-RELATED"/>
    <property type="match status" value="1"/>
</dbReference>
<gene>
    <name evidence="3" type="ORF">N5B56_01260</name>
</gene>
<evidence type="ECO:0000313" key="4">
    <source>
        <dbReference type="Proteomes" id="UP001431199"/>
    </source>
</evidence>
<dbReference type="Proteomes" id="UP001431199">
    <property type="component" value="Unassembled WGS sequence"/>
</dbReference>